<evidence type="ECO:0000259" key="1">
    <source>
        <dbReference type="Pfam" id="PF02627"/>
    </source>
</evidence>
<dbReference type="Pfam" id="PF02627">
    <property type="entry name" value="CMD"/>
    <property type="match status" value="1"/>
</dbReference>
<dbReference type="Gene3D" id="1.20.1290.10">
    <property type="entry name" value="AhpD-like"/>
    <property type="match status" value="1"/>
</dbReference>
<accession>A0ABU1TJQ0</accession>
<dbReference type="InterPro" id="IPR029032">
    <property type="entry name" value="AhpD-like"/>
</dbReference>
<proteinExistence type="predicted"/>
<evidence type="ECO:0000313" key="3">
    <source>
        <dbReference type="Proteomes" id="UP001247620"/>
    </source>
</evidence>
<dbReference type="InterPro" id="IPR003779">
    <property type="entry name" value="CMD-like"/>
</dbReference>
<dbReference type="InterPro" id="IPR004675">
    <property type="entry name" value="AhpD_core"/>
</dbReference>
<reference evidence="2 3" key="1">
    <citation type="submission" date="2023-07" db="EMBL/GenBank/DDBJ databases">
        <title>Sorghum-associated microbial communities from plants grown in Nebraska, USA.</title>
        <authorList>
            <person name="Schachtman D."/>
        </authorList>
    </citation>
    <scope>NUCLEOTIDE SEQUENCE [LARGE SCALE GENOMIC DNA]</scope>
    <source>
        <strain evidence="2 3">3262</strain>
    </source>
</reference>
<dbReference type="EMBL" id="JAVDUU010000005">
    <property type="protein sequence ID" value="MDR6945090.1"/>
    <property type="molecule type" value="Genomic_DNA"/>
</dbReference>
<name>A0ABU1TJQ0_9SPHI</name>
<feature type="domain" description="Carboxymuconolactone decarboxylase-like" evidence="1">
    <location>
        <begin position="14"/>
        <end position="94"/>
    </location>
</feature>
<dbReference type="PANTHER" id="PTHR34846:SF10">
    <property type="entry name" value="CYTOPLASMIC PROTEIN"/>
    <property type="match status" value="1"/>
</dbReference>
<dbReference type="PANTHER" id="PTHR34846">
    <property type="entry name" value="4-CARBOXYMUCONOLACTONE DECARBOXYLASE FAMILY PROTEIN (AFU_ORTHOLOGUE AFUA_6G11590)"/>
    <property type="match status" value="1"/>
</dbReference>
<protein>
    <submittedName>
        <fullName evidence="2">AhpD family alkylhydroperoxidase</fullName>
    </submittedName>
</protein>
<sequence length="146" mass="16702">MSKRKFLKDADAKAFDTMMGFERYLAASSLTKKHWEMIKIRVSQLNGCAYCIDKHSKDAIKAGESPQRIYLLPVWRETNFFTNEEQAILALAEEMTLIAGRNVSDKVYDNAIELLGQQYTTEVMMAIVAMNAWNRIGITTERKAEI</sequence>
<dbReference type="SUPFAM" id="SSF69118">
    <property type="entry name" value="AhpD-like"/>
    <property type="match status" value="1"/>
</dbReference>
<keyword evidence="3" id="KW-1185">Reference proteome</keyword>
<gene>
    <name evidence="2" type="ORF">J2W55_004958</name>
</gene>
<dbReference type="Proteomes" id="UP001247620">
    <property type="component" value="Unassembled WGS sequence"/>
</dbReference>
<dbReference type="RefSeq" id="WP_310102472.1">
    <property type="nucleotide sequence ID" value="NZ_JAVDUU010000005.1"/>
</dbReference>
<evidence type="ECO:0000313" key="2">
    <source>
        <dbReference type="EMBL" id="MDR6945090.1"/>
    </source>
</evidence>
<comment type="caution">
    <text evidence="2">The sequence shown here is derived from an EMBL/GenBank/DDBJ whole genome shotgun (WGS) entry which is preliminary data.</text>
</comment>
<organism evidence="2 3">
    <name type="scientific">Mucilaginibacter pocheonensis</name>
    <dbReference type="NCBI Taxonomy" id="398050"/>
    <lineage>
        <taxon>Bacteria</taxon>
        <taxon>Pseudomonadati</taxon>
        <taxon>Bacteroidota</taxon>
        <taxon>Sphingobacteriia</taxon>
        <taxon>Sphingobacteriales</taxon>
        <taxon>Sphingobacteriaceae</taxon>
        <taxon>Mucilaginibacter</taxon>
    </lineage>
</organism>
<dbReference type="NCBIfam" id="TIGR00778">
    <property type="entry name" value="ahpD_dom"/>
    <property type="match status" value="1"/>
</dbReference>